<dbReference type="InterPro" id="IPR050483">
    <property type="entry name" value="CoA-transferase_III_domain"/>
</dbReference>
<keyword evidence="1 2" id="KW-0808">Transferase</keyword>
<dbReference type="AlphaFoldDB" id="A0A929B7L2"/>
<keyword evidence="3" id="KW-1185">Reference proteome</keyword>
<dbReference type="InterPro" id="IPR003673">
    <property type="entry name" value="CoA-Trfase_fam_III"/>
</dbReference>
<dbReference type="Gene3D" id="3.30.1540.10">
    <property type="entry name" value="formyl-coa transferase, domain 3"/>
    <property type="match status" value="1"/>
</dbReference>
<organism evidence="2 3">
    <name type="scientific">Saccharopolyspora montiporae</name>
    <dbReference type="NCBI Taxonomy" id="2781240"/>
    <lineage>
        <taxon>Bacteria</taxon>
        <taxon>Bacillati</taxon>
        <taxon>Actinomycetota</taxon>
        <taxon>Actinomycetes</taxon>
        <taxon>Pseudonocardiales</taxon>
        <taxon>Pseudonocardiaceae</taxon>
        <taxon>Saccharopolyspora</taxon>
    </lineage>
</organism>
<dbReference type="InterPro" id="IPR044855">
    <property type="entry name" value="CoA-Trfase_III_dom3_sf"/>
</dbReference>
<comment type="caution">
    <text evidence="2">The sequence shown here is derived from an EMBL/GenBank/DDBJ whole genome shotgun (WGS) entry which is preliminary data.</text>
</comment>
<dbReference type="PANTHER" id="PTHR48207">
    <property type="entry name" value="SUCCINATE--HYDROXYMETHYLGLUTARATE COA-TRANSFERASE"/>
    <property type="match status" value="1"/>
</dbReference>
<dbReference type="Proteomes" id="UP000598360">
    <property type="component" value="Unassembled WGS sequence"/>
</dbReference>
<dbReference type="InterPro" id="IPR023606">
    <property type="entry name" value="CoA-Trfase_III_dom_1_sf"/>
</dbReference>
<dbReference type="EMBL" id="JADEYC010000001">
    <property type="protein sequence ID" value="MBE9372896.1"/>
    <property type="molecule type" value="Genomic_DNA"/>
</dbReference>
<dbReference type="Pfam" id="PF02515">
    <property type="entry name" value="CoA_transf_3"/>
    <property type="match status" value="1"/>
</dbReference>
<accession>A0A929B7L2</accession>
<evidence type="ECO:0000313" key="3">
    <source>
        <dbReference type="Proteomes" id="UP000598360"/>
    </source>
</evidence>
<protein>
    <submittedName>
        <fullName evidence="2">CoA transferase</fullName>
    </submittedName>
</protein>
<proteinExistence type="predicted"/>
<evidence type="ECO:0000313" key="2">
    <source>
        <dbReference type="EMBL" id="MBE9372896.1"/>
    </source>
</evidence>
<sequence>MSSFQDLLVIELAHIYNGPYCGLMFAHLGADVVKVEPLSGERLRGRARGDADPQEFIMLNSNKKSVALDLKSKEGHEALLGLVDAADVLIENYSPGALERMGLAPEVLLERNPRLIVASGKGYGSSGPYAAMPAMDLTVQAMSGTIATSGLSDGPPVKAGPAFTDLSGGIHLFGAAMAALYERERTGHGRLVEVSMHDTIYPMLTSALSGLYNYPDRDLPERTGNRHSGLAMAPYNVYEAADGWLAIITTADEHWTGLCRALDLEPLLEDPRFATKHLRADHMEDLDAAISAVTATLTRDAIVERLEAHRVPCAPVKGLREVDNDPHLIARGMIRYIDHPNNGRVPTVGNPLRVSPEVGTAPLTHAPTIGQDQAEVLGRILGMSAEAAERLRKP</sequence>
<name>A0A929B7L2_9PSEU</name>
<dbReference type="GO" id="GO:0008410">
    <property type="term" value="F:CoA-transferase activity"/>
    <property type="evidence" value="ECO:0007669"/>
    <property type="project" value="TreeGrafter"/>
</dbReference>
<dbReference type="SUPFAM" id="SSF89796">
    <property type="entry name" value="CoA-transferase family III (CaiB/BaiF)"/>
    <property type="match status" value="1"/>
</dbReference>
<evidence type="ECO:0000256" key="1">
    <source>
        <dbReference type="ARBA" id="ARBA00022679"/>
    </source>
</evidence>
<dbReference type="Gene3D" id="3.40.50.10540">
    <property type="entry name" value="Crotonobetainyl-coa:carnitine coa-transferase, domain 1"/>
    <property type="match status" value="1"/>
</dbReference>
<gene>
    <name evidence="2" type="ORF">IQ251_00390</name>
</gene>
<reference evidence="2" key="1">
    <citation type="submission" date="2020-10" db="EMBL/GenBank/DDBJ databases">
        <title>Diversity and distribution of actinomycetes associated with coral in the coast of Hainan.</title>
        <authorList>
            <person name="Li F."/>
        </authorList>
    </citation>
    <scope>NUCLEOTIDE SEQUENCE</scope>
    <source>
        <strain evidence="2">HNM0983</strain>
    </source>
</reference>
<dbReference type="PANTHER" id="PTHR48207:SF3">
    <property type="entry name" value="SUCCINATE--HYDROXYMETHYLGLUTARATE COA-TRANSFERASE"/>
    <property type="match status" value="1"/>
</dbReference>